<feature type="chain" id="PRO_5042243554" description="Secreted protein" evidence="1">
    <location>
        <begin position="21"/>
        <end position="92"/>
    </location>
</feature>
<keyword evidence="3" id="KW-1185">Reference proteome</keyword>
<accession>A0AAD1WPU8</accession>
<dbReference type="EMBL" id="OW240920">
    <property type="protein sequence ID" value="CAH2316416.1"/>
    <property type="molecule type" value="Genomic_DNA"/>
</dbReference>
<dbReference type="AlphaFoldDB" id="A0AAD1WPU8"/>
<evidence type="ECO:0000313" key="3">
    <source>
        <dbReference type="Proteomes" id="UP001295444"/>
    </source>
</evidence>
<proteinExistence type="predicted"/>
<feature type="signal peptide" evidence="1">
    <location>
        <begin position="1"/>
        <end position="20"/>
    </location>
</feature>
<protein>
    <recommendedName>
        <fullName evidence="4">Secreted protein</fullName>
    </recommendedName>
</protein>
<reference evidence="2" key="1">
    <citation type="submission" date="2022-03" db="EMBL/GenBank/DDBJ databases">
        <authorList>
            <person name="Alioto T."/>
            <person name="Alioto T."/>
            <person name="Gomez Garrido J."/>
        </authorList>
    </citation>
    <scope>NUCLEOTIDE SEQUENCE</scope>
</reference>
<name>A0AAD1WPU8_PELCU</name>
<keyword evidence="1" id="KW-0732">Signal</keyword>
<evidence type="ECO:0008006" key="4">
    <source>
        <dbReference type="Google" id="ProtNLM"/>
    </source>
</evidence>
<evidence type="ECO:0000256" key="1">
    <source>
        <dbReference type="SAM" id="SignalP"/>
    </source>
</evidence>
<gene>
    <name evidence="2" type="ORF">PECUL_23A041647</name>
</gene>
<organism evidence="2 3">
    <name type="scientific">Pelobates cultripes</name>
    <name type="common">Western spadefoot toad</name>
    <dbReference type="NCBI Taxonomy" id="61616"/>
    <lineage>
        <taxon>Eukaryota</taxon>
        <taxon>Metazoa</taxon>
        <taxon>Chordata</taxon>
        <taxon>Craniata</taxon>
        <taxon>Vertebrata</taxon>
        <taxon>Euteleostomi</taxon>
        <taxon>Amphibia</taxon>
        <taxon>Batrachia</taxon>
        <taxon>Anura</taxon>
        <taxon>Pelobatoidea</taxon>
        <taxon>Pelobatidae</taxon>
        <taxon>Pelobates</taxon>
    </lineage>
</organism>
<sequence>MSWWLFAGATLPQHITVLLCHTACHCPPVSLSPCIKLLLPTLAIGRHSPLYRAEQSSTHSTQHCLPGFTRNLLKERPASSSSLQTRLSSSQP</sequence>
<evidence type="ECO:0000313" key="2">
    <source>
        <dbReference type="EMBL" id="CAH2316416.1"/>
    </source>
</evidence>
<dbReference type="Proteomes" id="UP001295444">
    <property type="component" value="Chromosome 09"/>
</dbReference>